<accession>A0A1E1F434</accession>
<evidence type="ECO:0000313" key="3">
    <source>
        <dbReference type="Proteomes" id="UP000218272"/>
    </source>
</evidence>
<gene>
    <name evidence="2" type="ORF">SCLO_1022400</name>
</gene>
<proteinExistence type="predicted"/>
<organism evidence="2 3">
    <name type="scientific">Sphingobium cloacae</name>
    <dbReference type="NCBI Taxonomy" id="120107"/>
    <lineage>
        <taxon>Bacteria</taxon>
        <taxon>Pseudomonadati</taxon>
        <taxon>Pseudomonadota</taxon>
        <taxon>Alphaproteobacteria</taxon>
        <taxon>Sphingomonadales</taxon>
        <taxon>Sphingomonadaceae</taxon>
        <taxon>Sphingobium</taxon>
    </lineage>
</organism>
<evidence type="ECO:0000256" key="1">
    <source>
        <dbReference type="SAM" id="MobiDB-lite"/>
    </source>
</evidence>
<dbReference type="AlphaFoldDB" id="A0A1E1F434"/>
<dbReference type="KEGG" id="sclo:SCLO_1022400"/>
<dbReference type="Proteomes" id="UP000218272">
    <property type="component" value="Chromosome SCLO_1"/>
</dbReference>
<protein>
    <submittedName>
        <fullName evidence="2">Uncharacterized protein</fullName>
    </submittedName>
</protein>
<feature type="region of interest" description="Disordered" evidence="1">
    <location>
        <begin position="41"/>
        <end position="74"/>
    </location>
</feature>
<keyword evidence="3" id="KW-1185">Reference proteome</keyword>
<dbReference type="EMBL" id="AP017655">
    <property type="protein sequence ID" value="BAV65280.1"/>
    <property type="molecule type" value="Genomic_DNA"/>
</dbReference>
<sequence>MLAALALAGCGGEDRVPANEAGAGGAAVNGALIADRRETMNEMAKEKGFENPAPAVPRGTSAVSDPDPRPEPREVSEYRAIGTEPFWAVRVRGSVATLERPDKPPARFAVARADDRRTVRYLGEEFSMTVSEGPCSDGMSDSIWSDRVQIAFGEGTLKGCGGERDDGGMGPP</sequence>
<name>A0A1E1F434_9SPHN</name>
<reference evidence="2 3" key="1">
    <citation type="submission" date="2016-10" db="EMBL/GenBank/DDBJ databases">
        <title>Complete Genome Sequence of the Nonylphenol-Degrading Bacterium Sphingobium cloacae JCM 10874T.</title>
        <authorList>
            <person name="Ootsuka M."/>
            <person name="Nishizawa T."/>
            <person name="Ohta H."/>
        </authorList>
    </citation>
    <scope>NUCLEOTIDE SEQUENCE [LARGE SCALE GENOMIC DNA]</scope>
    <source>
        <strain evidence="2 3">JCM 10874</strain>
    </source>
</reference>
<evidence type="ECO:0000313" key="2">
    <source>
        <dbReference type="EMBL" id="BAV65280.1"/>
    </source>
</evidence>